<protein>
    <submittedName>
        <fullName evidence="2">Uncharacterized protein</fullName>
    </submittedName>
</protein>
<dbReference type="EMBL" id="CAJNNV010001860">
    <property type="protein sequence ID" value="CAE8586000.1"/>
    <property type="molecule type" value="Genomic_DNA"/>
</dbReference>
<accession>A0A813DK84</accession>
<evidence type="ECO:0000313" key="3">
    <source>
        <dbReference type="Proteomes" id="UP000654075"/>
    </source>
</evidence>
<reference evidence="2" key="1">
    <citation type="submission" date="2021-02" db="EMBL/GenBank/DDBJ databases">
        <authorList>
            <person name="Dougan E. K."/>
            <person name="Rhodes N."/>
            <person name="Thang M."/>
            <person name="Chan C."/>
        </authorList>
    </citation>
    <scope>NUCLEOTIDE SEQUENCE</scope>
</reference>
<evidence type="ECO:0000256" key="1">
    <source>
        <dbReference type="SAM" id="MobiDB-lite"/>
    </source>
</evidence>
<keyword evidence="3" id="KW-1185">Reference proteome</keyword>
<name>A0A813DK84_POLGL</name>
<feature type="region of interest" description="Disordered" evidence="1">
    <location>
        <begin position="794"/>
        <end position="815"/>
    </location>
</feature>
<evidence type="ECO:0000313" key="2">
    <source>
        <dbReference type="EMBL" id="CAE8586000.1"/>
    </source>
</evidence>
<comment type="caution">
    <text evidence="2">The sequence shown here is derived from an EMBL/GenBank/DDBJ whole genome shotgun (WGS) entry which is preliminary data.</text>
</comment>
<organism evidence="2 3">
    <name type="scientific">Polarella glacialis</name>
    <name type="common">Dinoflagellate</name>
    <dbReference type="NCBI Taxonomy" id="89957"/>
    <lineage>
        <taxon>Eukaryota</taxon>
        <taxon>Sar</taxon>
        <taxon>Alveolata</taxon>
        <taxon>Dinophyceae</taxon>
        <taxon>Suessiales</taxon>
        <taxon>Suessiaceae</taxon>
        <taxon>Polarella</taxon>
    </lineage>
</organism>
<gene>
    <name evidence="2" type="ORF">PGLA1383_LOCUS4899</name>
</gene>
<dbReference type="AlphaFoldDB" id="A0A813DK84"/>
<dbReference type="OrthoDB" id="430196at2759"/>
<proteinExistence type="predicted"/>
<dbReference type="OMA" id="KEACCED"/>
<dbReference type="Proteomes" id="UP000654075">
    <property type="component" value="Unassembled WGS sequence"/>
</dbReference>
<sequence length="947" mass="106002">MFTELRKKLFFALEIPVSSALPYQLGDQDLLKGNVPQPADWLRAWQACQTSTSFAGAEKHYRTQAFIDGRPTHVKRKALTRMISAMQEAVRCCRRERLRAAQSLSVNMDDRQDYRLLEYSVDIPSSISETDSLEQSDLASLPASSAEGVLGIRHLRGDLPYHDADKSANMAASAVKMIEEACADWNGKVDAGLLQHVTNIFRHYSSDQGSSAAKCGHLLPEKFPNHVWSSYDPAHQLRTASRDPLHAVPEFDAQWQRLFGGRHALVPDIKNSDLWRSKLIACEQYVLERREQHGGNVKAILKHLSFAKQRFDSIADPMMKYCILIVSIAMLLAMQAADPRNDKHLRERAEETLQRMTPPELFSCGLTAGYAMECVRFLRENVDSQRHDTAVTVRVTMAFVDRMQTLFVDGHILGLVPRQLSDGDGVTPRTMSEIVINQLDEAEPIYYGNRVFFLSTKAMPKEVRQIMENMAEVVLAMTKRVKVDLLGDQVGFSLQIFDLKTWETVRARPGSDDSGGDPASPSDDDAPTYRKLFDHCRFLCKALSLEGEQCVKELKVVLKSLVVCWRLACKHSKVDNRAAWSWVLSSRWRAKYMPGIRTGTIEQLIRFYLSVRVATTRTERDLGTLTAVLQAHSDPLADDGSTVAAVLDVRIDGPQSEQDLFFRDPDDGPKGPLRFTDFSRMCSQLFIERYGRRFCYTYGGKGHRESGTTASLKRSRAEAVDRLCEAAKQYPSRVKSATCVQGLTLTDPLSRSESFQGSRWALQPSGAAVTVSRAMRNFSRNTAIKDARHTAVSLRRSSGQAPYQPNPLRAGGFGNKAPDPKPIERPDGFPVQLFPVFDLYSDMKGVFTGPGFSLLSTARHGFSCRTADLVVLEKLSGMETVDNADLVRSLICLRSIWSLGCPSVSCYSRFSNRCCRPTLSSSLCGVLVTQLYVMFLVSVSCWVWSTK</sequence>